<feature type="region of interest" description="Disordered" evidence="1">
    <location>
        <begin position="252"/>
        <end position="369"/>
    </location>
</feature>
<dbReference type="Gene3D" id="3.40.50.300">
    <property type="entry name" value="P-loop containing nucleotide triphosphate hydrolases"/>
    <property type="match status" value="1"/>
</dbReference>
<organism evidence="3 4">
    <name type="scientific">Eptatretus burgeri</name>
    <name type="common">Inshore hagfish</name>
    <dbReference type="NCBI Taxonomy" id="7764"/>
    <lineage>
        <taxon>Eukaryota</taxon>
        <taxon>Metazoa</taxon>
        <taxon>Chordata</taxon>
        <taxon>Craniata</taxon>
        <taxon>Vertebrata</taxon>
        <taxon>Cyclostomata</taxon>
        <taxon>Myxini</taxon>
        <taxon>Myxiniformes</taxon>
        <taxon>Myxinidae</taxon>
        <taxon>Eptatretinae</taxon>
        <taxon>Eptatretus</taxon>
    </lineage>
</organism>
<reference evidence="3" key="2">
    <citation type="submission" date="2025-09" db="UniProtKB">
        <authorList>
            <consortium name="Ensembl"/>
        </authorList>
    </citation>
    <scope>IDENTIFICATION</scope>
</reference>
<evidence type="ECO:0000256" key="2">
    <source>
        <dbReference type="SAM" id="Phobius"/>
    </source>
</evidence>
<dbReference type="GO" id="GO:0005525">
    <property type="term" value="F:GTP binding"/>
    <property type="evidence" value="ECO:0007669"/>
    <property type="project" value="InterPro"/>
</dbReference>
<dbReference type="AlphaFoldDB" id="A0A8C4R8A5"/>
<accession>A0A8C4R8A5</accession>
<name>A0A8C4R8A5_EPTBU</name>
<dbReference type="GO" id="GO:0005829">
    <property type="term" value="C:cytosol"/>
    <property type="evidence" value="ECO:0007669"/>
    <property type="project" value="TreeGrafter"/>
</dbReference>
<dbReference type="PANTHER" id="PTHR14932:SF1">
    <property type="entry name" value="RAB-LIKE PROTEIN 6"/>
    <property type="match status" value="1"/>
</dbReference>
<dbReference type="PANTHER" id="PTHR14932">
    <property type="entry name" value="RAS GTPASE-RELATED"/>
    <property type="match status" value="1"/>
</dbReference>
<dbReference type="SMART" id="SM00175">
    <property type="entry name" value="RAB"/>
    <property type="match status" value="1"/>
</dbReference>
<dbReference type="Ensembl" id="ENSEBUT00000027137.1">
    <property type="protein sequence ID" value="ENSEBUP00000026560.1"/>
    <property type="gene ID" value="ENSEBUG00000016352.1"/>
</dbReference>
<keyword evidence="4" id="KW-1185">Reference proteome</keyword>
<dbReference type="Proteomes" id="UP000694388">
    <property type="component" value="Unplaced"/>
</dbReference>
<feature type="transmembrane region" description="Helical" evidence="2">
    <location>
        <begin position="596"/>
        <end position="616"/>
    </location>
</feature>
<keyword evidence="2" id="KW-1133">Transmembrane helix</keyword>
<feature type="region of interest" description="Disordered" evidence="1">
    <location>
        <begin position="462"/>
        <end position="489"/>
    </location>
</feature>
<proteinExistence type="predicted"/>
<dbReference type="GeneTree" id="ENSGT00390000016002"/>
<evidence type="ECO:0000313" key="4">
    <source>
        <dbReference type="Proteomes" id="UP000694388"/>
    </source>
</evidence>
<keyword evidence="2" id="KW-0472">Membrane</keyword>
<reference evidence="3" key="1">
    <citation type="submission" date="2025-08" db="UniProtKB">
        <authorList>
            <consortium name="Ensembl"/>
        </authorList>
    </citation>
    <scope>IDENTIFICATION</scope>
</reference>
<evidence type="ECO:0000313" key="3">
    <source>
        <dbReference type="Ensembl" id="ENSEBUP00000026560.1"/>
    </source>
</evidence>
<dbReference type="PROSITE" id="PS51419">
    <property type="entry name" value="RAB"/>
    <property type="match status" value="1"/>
</dbReference>
<dbReference type="SUPFAM" id="SSF52540">
    <property type="entry name" value="P-loop containing nucleoside triphosphate hydrolases"/>
    <property type="match status" value="1"/>
</dbReference>
<evidence type="ECO:0000256" key="1">
    <source>
        <dbReference type="SAM" id="MobiDB-lite"/>
    </source>
</evidence>
<feature type="compositionally biased region" description="Polar residues" evidence="1">
    <location>
        <begin position="270"/>
        <end position="284"/>
    </location>
</feature>
<feature type="compositionally biased region" description="Polar residues" evidence="1">
    <location>
        <begin position="425"/>
        <end position="448"/>
    </location>
</feature>
<dbReference type="InterPro" id="IPR040385">
    <property type="entry name" value="RABL6"/>
</dbReference>
<protein>
    <submittedName>
        <fullName evidence="3">RAB, member RAS oncogene family-like 6b</fullName>
    </submittedName>
</protein>
<dbReference type="InterPro" id="IPR027417">
    <property type="entry name" value="P-loop_NTPase"/>
</dbReference>
<feature type="region of interest" description="Disordered" evidence="1">
    <location>
        <begin position="382"/>
        <end position="450"/>
    </location>
</feature>
<keyword evidence="2" id="KW-0812">Transmembrane</keyword>
<dbReference type="Pfam" id="PF08477">
    <property type="entry name" value="Roc"/>
    <property type="match status" value="1"/>
</dbReference>
<feature type="compositionally biased region" description="Basic and acidic residues" evidence="1">
    <location>
        <begin position="477"/>
        <end position="489"/>
    </location>
</feature>
<dbReference type="GO" id="GO:0005634">
    <property type="term" value="C:nucleus"/>
    <property type="evidence" value="ECO:0007669"/>
    <property type="project" value="TreeGrafter"/>
</dbReference>
<sequence>MGASLQRKFAKGIQYNMKIVIRGDRNTGKTALWQRLQGQRFAEEYLPTQEIQVACIQWNYKATDDIVKVEVWDVVDKGRSRKVGDCLKLENDPPEAEPDMALDAQSIDVYKDCHGVIVMFDITKQWTYSYVEREIPRIPWHIPVCVLGNHRDMGEHRVVLPDVSRAFLHHLQRSPGASYITYAESSMKNGFGLKFLHKFFNIPFLQLQRETLLRQLETNQLDTDATLEELSVHVESEEQNYELFLEMLTNRTRSPAPHPANPVDNPVSAGAQTQEVDNGQRQTPPLTPQPSVAPASPATCTTEAAIQPPDAGDLQPSKQPQPPASRRGFIARLFGSGSSALPPSKPTEPMSSTDNIEEFTPGGTLEQGFLDEVDSTTPQAAAVEMDSSDGESGANPLVDRLEEEPDTDNDQYALPECAEPLVTVTRITSSPDASRKQPQNQSASSHTSVPKDAAIKLAQLPMSDKASGDLGNRGKGGQKEETSRGSAEERFEHLLDESDCEGAAPDQMLSFILDDPDYETNDPFKAFTTKEEFPTWQEPSDISDNEAGSSSALPCLLASALPPIHVDPHPILDPFSLVPDERNSSDDDGKTILCSWSHLGWVLFLCLLLFLLLLFFNRQYVPLLGNFVNVP</sequence>